<feature type="transmembrane region" description="Helical" evidence="6">
    <location>
        <begin position="12"/>
        <end position="43"/>
    </location>
</feature>
<dbReference type="OrthoDB" id="5792512at2"/>
<evidence type="ECO:0000313" key="7">
    <source>
        <dbReference type="EMBL" id="SDE90501.1"/>
    </source>
</evidence>
<dbReference type="PANTHER" id="PTHR21716">
    <property type="entry name" value="TRANSMEMBRANE PROTEIN"/>
    <property type="match status" value="1"/>
</dbReference>
<evidence type="ECO:0000256" key="2">
    <source>
        <dbReference type="ARBA" id="ARBA00009773"/>
    </source>
</evidence>
<feature type="transmembrane region" description="Helical" evidence="6">
    <location>
        <begin position="207"/>
        <end position="226"/>
    </location>
</feature>
<evidence type="ECO:0000313" key="8">
    <source>
        <dbReference type="Proteomes" id="UP000182284"/>
    </source>
</evidence>
<dbReference type="InterPro" id="IPR002549">
    <property type="entry name" value="AI-2E-like"/>
</dbReference>
<dbReference type="AlphaFoldDB" id="A0A1G7GQY9"/>
<dbReference type="GO" id="GO:0055085">
    <property type="term" value="P:transmembrane transport"/>
    <property type="evidence" value="ECO:0007669"/>
    <property type="project" value="TreeGrafter"/>
</dbReference>
<dbReference type="EMBL" id="FNBL01000001">
    <property type="protein sequence ID" value="SDE90501.1"/>
    <property type="molecule type" value="Genomic_DNA"/>
</dbReference>
<protein>
    <submittedName>
        <fullName evidence="7">Predicted PurR-regulated permease PerM</fullName>
    </submittedName>
</protein>
<dbReference type="GO" id="GO:0016020">
    <property type="term" value="C:membrane"/>
    <property type="evidence" value="ECO:0007669"/>
    <property type="project" value="UniProtKB-SubCell"/>
</dbReference>
<keyword evidence="5 6" id="KW-0472">Membrane</keyword>
<dbReference type="PANTHER" id="PTHR21716:SF64">
    <property type="entry name" value="AI-2 TRANSPORT PROTEIN TQSA"/>
    <property type="match status" value="1"/>
</dbReference>
<organism evidence="7 8">
    <name type="scientific">Celeribacter baekdonensis</name>
    <dbReference type="NCBI Taxonomy" id="875171"/>
    <lineage>
        <taxon>Bacteria</taxon>
        <taxon>Pseudomonadati</taxon>
        <taxon>Pseudomonadota</taxon>
        <taxon>Alphaproteobacteria</taxon>
        <taxon>Rhodobacterales</taxon>
        <taxon>Roseobacteraceae</taxon>
        <taxon>Celeribacter</taxon>
    </lineage>
</organism>
<comment type="subcellular location">
    <subcellularLocation>
        <location evidence="1">Membrane</location>
        <topology evidence="1">Multi-pass membrane protein</topology>
    </subcellularLocation>
</comment>
<gene>
    <name evidence="7" type="ORF">SAMN04488117_101674</name>
</gene>
<reference evidence="7 8" key="1">
    <citation type="submission" date="2016-10" db="EMBL/GenBank/DDBJ databases">
        <authorList>
            <person name="de Groot N.N."/>
        </authorList>
    </citation>
    <scope>NUCLEOTIDE SEQUENCE [LARGE SCALE GENOMIC DNA]</scope>
    <source>
        <strain evidence="7 8">DSM 27375</strain>
    </source>
</reference>
<keyword evidence="4 6" id="KW-1133">Transmembrane helix</keyword>
<sequence>MALPVRDQMKYWGFAAAGFFALLWLLGDVILPFVLGMAVAYMLDPVADRLESWGFSRVAATLTITLSAVILFVLAALVVLPTLVRQATDLVNTAPDLFNNLQTFLTAKFPVLLDENSQLHQTLLQIGEAIRSKGGELLSSVLSSAMSVFNIAVLLVLVPVITFYLLLDWDRMVAEVDALLPRDYAPVIRTLASDIDRTLASFIRGQGAVCLILGTFYAASLMLVGLKFGLVAGAIAGILTFIPYVGVAVGGVLAIGLALFQFWGEWYWIAAVVGIFVFGQFVEGNILTPNLVGSSVGLHPVWLIFALSAFGTVFGFVGMLVAVPLAAALGVVARFAANQYREGRLYRGLSDEAAPMPAEQSELDSTRGGES</sequence>
<feature type="transmembrane region" description="Helical" evidence="6">
    <location>
        <begin position="266"/>
        <end position="282"/>
    </location>
</feature>
<feature type="transmembrane region" description="Helical" evidence="6">
    <location>
        <begin position="232"/>
        <end position="259"/>
    </location>
</feature>
<proteinExistence type="inferred from homology"/>
<feature type="transmembrane region" description="Helical" evidence="6">
    <location>
        <begin position="302"/>
        <end position="335"/>
    </location>
</feature>
<accession>A0A1G7GQY9</accession>
<comment type="similarity">
    <text evidence="2">Belongs to the autoinducer-2 exporter (AI-2E) (TC 2.A.86) family.</text>
</comment>
<evidence type="ECO:0000256" key="6">
    <source>
        <dbReference type="SAM" id="Phobius"/>
    </source>
</evidence>
<name>A0A1G7GQY9_9RHOB</name>
<feature type="transmembrane region" description="Helical" evidence="6">
    <location>
        <begin position="55"/>
        <end position="80"/>
    </location>
</feature>
<keyword evidence="3 6" id="KW-0812">Transmembrane</keyword>
<evidence type="ECO:0000256" key="4">
    <source>
        <dbReference type="ARBA" id="ARBA00022989"/>
    </source>
</evidence>
<dbReference type="Pfam" id="PF01594">
    <property type="entry name" value="AI-2E_transport"/>
    <property type="match status" value="1"/>
</dbReference>
<evidence type="ECO:0000256" key="5">
    <source>
        <dbReference type="ARBA" id="ARBA00023136"/>
    </source>
</evidence>
<dbReference type="Proteomes" id="UP000182284">
    <property type="component" value="Unassembled WGS sequence"/>
</dbReference>
<evidence type="ECO:0000256" key="3">
    <source>
        <dbReference type="ARBA" id="ARBA00022692"/>
    </source>
</evidence>
<dbReference type="RefSeq" id="WP_074641000.1">
    <property type="nucleotide sequence ID" value="NZ_FNBL01000001.1"/>
</dbReference>
<feature type="transmembrane region" description="Helical" evidence="6">
    <location>
        <begin position="147"/>
        <end position="167"/>
    </location>
</feature>
<evidence type="ECO:0000256" key="1">
    <source>
        <dbReference type="ARBA" id="ARBA00004141"/>
    </source>
</evidence>